<organism evidence="2 3">
    <name type="scientific">Ceratopteris richardii</name>
    <name type="common">Triangle waterfern</name>
    <dbReference type="NCBI Taxonomy" id="49495"/>
    <lineage>
        <taxon>Eukaryota</taxon>
        <taxon>Viridiplantae</taxon>
        <taxon>Streptophyta</taxon>
        <taxon>Embryophyta</taxon>
        <taxon>Tracheophyta</taxon>
        <taxon>Polypodiopsida</taxon>
        <taxon>Polypodiidae</taxon>
        <taxon>Polypodiales</taxon>
        <taxon>Pteridineae</taxon>
        <taxon>Pteridaceae</taxon>
        <taxon>Parkerioideae</taxon>
        <taxon>Ceratopteris</taxon>
    </lineage>
</organism>
<dbReference type="PANTHER" id="PTHR33413">
    <property type="entry name" value="EXPRESSED PROTEIN"/>
    <property type="match status" value="1"/>
</dbReference>
<name>A0A8T2V795_CERRI</name>
<dbReference type="OrthoDB" id="747498at2759"/>
<evidence type="ECO:0000256" key="1">
    <source>
        <dbReference type="SAM" id="MobiDB-lite"/>
    </source>
</evidence>
<reference evidence="2" key="1">
    <citation type="submission" date="2021-08" db="EMBL/GenBank/DDBJ databases">
        <title>WGS assembly of Ceratopteris richardii.</title>
        <authorList>
            <person name="Marchant D.B."/>
            <person name="Chen G."/>
            <person name="Jenkins J."/>
            <person name="Shu S."/>
            <person name="Leebens-Mack J."/>
            <person name="Grimwood J."/>
            <person name="Schmutz J."/>
            <person name="Soltis P."/>
            <person name="Soltis D."/>
            <person name="Chen Z.-H."/>
        </authorList>
    </citation>
    <scope>NUCLEOTIDE SEQUENCE</scope>
    <source>
        <strain evidence="2">Whitten #5841</strain>
        <tissue evidence="2">Leaf</tissue>
    </source>
</reference>
<dbReference type="AlphaFoldDB" id="A0A8T2V795"/>
<feature type="region of interest" description="Disordered" evidence="1">
    <location>
        <begin position="54"/>
        <end position="87"/>
    </location>
</feature>
<dbReference type="InterPro" id="IPR025322">
    <property type="entry name" value="PADRE_dom"/>
</dbReference>
<sequence length="195" mass="21574">MGNCMHGIGGAASKAAVLEYPSGRHEFVAGDTVTAHQVMSRNPGFYVAKLSPPSSPSLMTATAGRTTRLSEAHSSPVSRRSSAVHHRTPTLLPADAPLRVGSRYRLVTFEDAFYQFAKATRVDYMFSPKLVSTTRKHLAAKSKRKRCMSNLPLCSYSSLLSKNKRKINKASKSKDMQQRLRRRVSSIFHHVKGNI</sequence>
<proteinExistence type="predicted"/>
<keyword evidence="3" id="KW-1185">Reference proteome</keyword>
<protein>
    <submittedName>
        <fullName evidence="2">Uncharacterized protein</fullName>
    </submittedName>
</protein>
<evidence type="ECO:0000313" key="3">
    <source>
        <dbReference type="Proteomes" id="UP000825935"/>
    </source>
</evidence>
<dbReference type="PANTHER" id="PTHR33413:SF1">
    <property type="entry name" value="EXPRESSED PROTEIN"/>
    <property type="match status" value="1"/>
</dbReference>
<evidence type="ECO:0000313" key="2">
    <source>
        <dbReference type="EMBL" id="KAH7443080.1"/>
    </source>
</evidence>
<feature type="compositionally biased region" description="Polar residues" evidence="1">
    <location>
        <begin position="56"/>
        <end position="81"/>
    </location>
</feature>
<accession>A0A8T2V795</accession>
<gene>
    <name evidence="2" type="ORF">KP509_02G018300</name>
</gene>
<dbReference type="EMBL" id="CM035407">
    <property type="protein sequence ID" value="KAH7443080.1"/>
    <property type="molecule type" value="Genomic_DNA"/>
</dbReference>
<dbReference type="Proteomes" id="UP000825935">
    <property type="component" value="Chromosome 2"/>
</dbReference>
<dbReference type="Pfam" id="PF14009">
    <property type="entry name" value="PADRE"/>
    <property type="match status" value="1"/>
</dbReference>
<comment type="caution">
    <text evidence="2">The sequence shown here is derived from an EMBL/GenBank/DDBJ whole genome shotgun (WGS) entry which is preliminary data.</text>
</comment>